<dbReference type="EMBL" id="JGYG01000025">
    <property type="protein sequence ID" value="KFI25494.1"/>
    <property type="molecule type" value="Genomic_DNA"/>
</dbReference>
<dbReference type="Proteomes" id="UP000028826">
    <property type="component" value="Unassembled WGS sequence"/>
</dbReference>
<dbReference type="SMART" id="SM00418">
    <property type="entry name" value="HTH_ARSR"/>
    <property type="match status" value="1"/>
</dbReference>
<dbReference type="Pfam" id="PF01451">
    <property type="entry name" value="LMWPc"/>
    <property type="match status" value="1"/>
</dbReference>
<dbReference type="RefSeq" id="WP_035714850.1">
    <property type="nucleotide sequence ID" value="NZ_CAMIFG010000136.1"/>
</dbReference>
<dbReference type="SMART" id="SM00226">
    <property type="entry name" value="LMWPc"/>
    <property type="match status" value="1"/>
</dbReference>
<dbReference type="CDD" id="cd00090">
    <property type="entry name" value="HTH_ARSR"/>
    <property type="match status" value="1"/>
</dbReference>
<evidence type="ECO:0000313" key="4">
    <source>
        <dbReference type="Proteomes" id="UP000028826"/>
    </source>
</evidence>
<dbReference type="Gene3D" id="3.40.50.2300">
    <property type="match status" value="1"/>
</dbReference>
<dbReference type="InterPro" id="IPR023485">
    <property type="entry name" value="Ptyr_pPase"/>
</dbReference>
<dbReference type="SUPFAM" id="SSF46785">
    <property type="entry name" value="Winged helix' DNA-binding domain"/>
    <property type="match status" value="1"/>
</dbReference>
<dbReference type="GO" id="GO:0003700">
    <property type="term" value="F:DNA-binding transcription factor activity"/>
    <property type="evidence" value="ECO:0007669"/>
    <property type="project" value="InterPro"/>
</dbReference>
<dbReference type="PROSITE" id="PS50987">
    <property type="entry name" value="HTH_ARSR_2"/>
    <property type="match status" value="1"/>
</dbReference>
<dbReference type="InterPro" id="IPR036196">
    <property type="entry name" value="Ptyr_pPase_sf"/>
</dbReference>
<dbReference type="OrthoDB" id="9793058at2"/>
<dbReference type="AlphaFoldDB" id="A0A086XTZ4"/>
<dbReference type="SUPFAM" id="SSF52788">
    <property type="entry name" value="Phosphotyrosine protein phosphatases I"/>
    <property type="match status" value="1"/>
</dbReference>
<dbReference type="CDD" id="cd16345">
    <property type="entry name" value="LMWP_ArsC"/>
    <property type="match status" value="1"/>
</dbReference>
<keyword evidence="4" id="KW-1185">Reference proteome</keyword>
<organism evidence="3 4">
    <name type="scientific">Haematobacter massiliensis</name>
    <dbReference type="NCBI Taxonomy" id="195105"/>
    <lineage>
        <taxon>Bacteria</taxon>
        <taxon>Pseudomonadati</taxon>
        <taxon>Pseudomonadota</taxon>
        <taxon>Alphaproteobacteria</taxon>
        <taxon>Rhodobacterales</taxon>
        <taxon>Paracoccaceae</taxon>
        <taxon>Haematobacter</taxon>
    </lineage>
</organism>
<dbReference type="PRINTS" id="PR00778">
    <property type="entry name" value="HTHARSR"/>
</dbReference>
<dbReference type="InterPro" id="IPR011991">
    <property type="entry name" value="ArsR-like_HTH"/>
</dbReference>
<dbReference type="STRING" id="195105.CN97_08150"/>
<gene>
    <name evidence="3" type="ORF">CN97_08150</name>
</gene>
<name>A0A086XTZ4_9RHOB</name>
<dbReference type="PANTHER" id="PTHR43428">
    <property type="entry name" value="ARSENATE REDUCTASE"/>
    <property type="match status" value="1"/>
</dbReference>
<proteinExistence type="predicted"/>
<dbReference type="InterPro" id="IPR036388">
    <property type="entry name" value="WH-like_DNA-bd_sf"/>
</dbReference>
<dbReference type="PANTHER" id="PTHR43428:SF1">
    <property type="entry name" value="ARSENATE REDUCTASE"/>
    <property type="match status" value="1"/>
</dbReference>
<keyword evidence="1" id="KW-0059">Arsenical resistance</keyword>
<protein>
    <submittedName>
        <fullName evidence="3">ArsR family transcriptional regulator</fullName>
    </submittedName>
</protein>
<evidence type="ECO:0000256" key="1">
    <source>
        <dbReference type="ARBA" id="ARBA00022849"/>
    </source>
</evidence>
<dbReference type="eggNOG" id="COG0394">
    <property type="taxonomic scope" value="Bacteria"/>
</dbReference>
<dbReference type="GO" id="GO:0046685">
    <property type="term" value="P:response to arsenic-containing substance"/>
    <property type="evidence" value="ECO:0007669"/>
    <property type="project" value="UniProtKB-KW"/>
</dbReference>
<feature type="domain" description="HTH arsR-type" evidence="2">
    <location>
        <begin position="1"/>
        <end position="95"/>
    </location>
</feature>
<dbReference type="InterPro" id="IPR036390">
    <property type="entry name" value="WH_DNA-bd_sf"/>
</dbReference>
<dbReference type="InterPro" id="IPR001845">
    <property type="entry name" value="HTH_ArsR_DNA-bd_dom"/>
</dbReference>
<accession>A0A086XTZ4</accession>
<comment type="caution">
    <text evidence="3">The sequence shown here is derived from an EMBL/GenBank/DDBJ whole genome shotgun (WGS) entry which is preliminary data.</text>
</comment>
<evidence type="ECO:0000259" key="2">
    <source>
        <dbReference type="PROSITE" id="PS50987"/>
    </source>
</evidence>
<evidence type="ECO:0000313" key="3">
    <source>
        <dbReference type="EMBL" id="KFI25494.1"/>
    </source>
</evidence>
<dbReference type="Gene3D" id="1.10.10.10">
    <property type="entry name" value="Winged helix-like DNA-binding domain superfamily/Winged helix DNA-binding domain"/>
    <property type="match status" value="1"/>
</dbReference>
<dbReference type="eggNOG" id="COG0640">
    <property type="taxonomic scope" value="Bacteria"/>
</dbReference>
<sequence length="275" mass="30022">MDIDSASAIFSTLGHPGRLSVYRLIMRHMPQAVRPTEISQALGLKQNTLSHYLADLEGVGLIVSTREGRSILYSIALPHARNLVDFLARDCCRGRPDLCDLIITRADPEMTQRPYNVLFICSGNSARSIFAEAILNGIEGGRFRAFSAGTRPGTSLNPFAVELLERNGYDISPLRSKHISEFEAAGAPHMDFVFTVCDAAADEECAPWPGQPITAHWGLPDPVKATGNDAEKALAFAEAFSTLNKRITNFAALSLENLDSIARQEAVDEIGRTHL</sequence>
<reference evidence="3 4" key="1">
    <citation type="submission" date="2014-03" db="EMBL/GenBank/DDBJ databases">
        <title>Genome of Haematobacter massiliensis CCUG 47968.</title>
        <authorList>
            <person name="Wang D."/>
            <person name="Wang G."/>
        </authorList>
    </citation>
    <scope>NUCLEOTIDE SEQUENCE [LARGE SCALE GENOMIC DNA]</scope>
    <source>
        <strain evidence="3 4">CCUG 47968</strain>
    </source>
</reference>